<evidence type="ECO:0000313" key="5">
    <source>
        <dbReference type="Proteomes" id="UP000717515"/>
    </source>
</evidence>
<comment type="caution">
    <text evidence="4">The sequence shown here is derived from an EMBL/GenBank/DDBJ whole genome shotgun (WGS) entry which is preliminary data.</text>
</comment>
<dbReference type="InterPro" id="IPR051722">
    <property type="entry name" value="Endocytosis_PI4K-reg_protein"/>
</dbReference>
<dbReference type="Pfam" id="PF13174">
    <property type="entry name" value="TPR_6"/>
    <property type="match status" value="1"/>
</dbReference>
<feature type="repeat" description="TPR" evidence="3">
    <location>
        <begin position="814"/>
        <end position="847"/>
    </location>
</feature>
<dbReference type="InterPro" id="IPR011990">
    <property type="entry name" value="TPR-like_helical_dom_sf"/>
</dbReference>
<gene>
    <name evidence="4" type="ORF">KVV02_004168</name>
</gene>
<name>A0A9P8A5I9_MORAP</name>
<dbReference type="Pfam" id="PF13181">
    <property type="entry name" value="TPR_8"/>
    <property type="match status" value="2"/>
</dbReference>
<comment type="function">
    <text evidence="1">Involved in endocytosis.</text>
</comment>
<accession>A0A9P8A5I9</accession>
<comment type="similarity">
    <text evidence="2">Belongs to the YPP1 family.</text>
</comment>
<organism evidence="4 5">
    <name type="scientific">Mortierella alpina</name>
    <name type="common">Oleaginous fungus</name>
    <name type="synonym">Mortierella renispora</name>
    <dbReference type="NCBI Taxonomy" id="64518"/>
    <lineage>
        <taxon>Eukaryota</taxon>
        <taxon>Fungi</taxon>
        <taxon>Fungi incertae sedis</taxon>
        <taxon>Mucoromycota</taxon>
        <taxon>Mortierellomycotina</taxon>
        <taxon>Mortierellomycetes</taxon>
        <taxon>Mortierellales</taxon>
        <taxon>Mortierellaceae</taxon>
        <taxon>Mortierella</taxon>
    </lineage>
</organism>
<dbReference type="PANTHER" id="PTHR23083">
    <property type="entry name" value="TETRATRICOPEPTIDE REPEAT PROTEIN, TPR"/>
    <property type="match status" value="1"/>
</dbReference>
<evidence type="ECO:0000256" key="3">
    <source>
        <dbReference type="PROSITE-ProRule" id="PRU00339"/>
    </source>
</evidence>
<dbReference type="Gene3D" id="1.25.40.10">
    <property type="entry name" value="Tetratricopeptide repeat domain"/>
    <property type="match status" value="3"/>
</dbReference>
<evidence type="ECO:0000256" key="2">
    <source>
        <dbReference type="ARBA" id="ARBA00038251"/>
    </source>
</evidence>
<keyword evidence="3" id="KW-0802">TPR repeat</keyword>
<dbReference type="AlphaFoldDB" id="A0A9P8A5I9"/>
<evidence type="ECO:0008006" key="6">
    <source>
        <dbReference type="Google" id="ProtNLM"/>
    </source>
</evidence>
<dbReference type="Proteomes" id="UP000717515">
    <property type="component" value="Unassembled WGS sequence"/>
</dbReference>
<dbReference type="SUPFAM" id="SSF48452">
    <property type="entry name" value="TPR-like"/>
    <property type="match status" value="3"/>
</dbReference>
<reference evidence="4" key="1">
    <citation type="submission" date="2021-07" db="EMBL/GenBank/DDBJ databases">
        <title>Draft genome of Mortierella alpina, strain LL118, isolated from an aspen leaf litter sample.</title>
        <authorList>
            <person name="Yang S."/>
            <person name="Vinatzer B.A."/>
        </authorList>
    </citation>
    <scope>NUCLEOTIDE SEQUENCE</scope>
    <source>
        <strain evidence="4">LL118</strain>
    </source>
</reference>
<evidence type="ECO:0000256" key="1">
    <source>
        <dbReference type="ARBA" id="ARBA00002550"/>
    </source>
</evidence>
<protein>
    <recommendedName>
        <fullName evidence="6">TPR-like protein</fullName>
    </recommendedName>
</protein>
<dbReference type="Pfam" id="PF13432">
    <property type="entry name" value="TPR_16"/>
    <property type="match status" value="1"/>
</dbReference>
<sequence>MNLTAKAQTIERDFQNARAKANYAAFPEFARRYIKHNKDGIVLAYTALLEAAVGEAEFKARQAERWIQSASLDDTPESVAQSPLIKPEAIQDAVEKLEGVLARGTEEHQEIKENVANRAFFIKYAAIVLARAALATDASDRLQKVAHYLQNIQLPPTKIPMGYNFALVVCGLTVKGMTLEEEGRISDAIISYDNVSLLVKSNPNERSDELNSWTEHALYRAGMLKLRQGDQQAAIRSFRTYHNQALQWPGQFRLPRRATVYRHFSGALSTSLKSQGIQSATNGNAAASDDQTQLYPASLSLEIAQMHAYWEDALYAVTSFPKAEEKNWRVLAMIEQIVEDRKLLGPGNDAEKRVLVETIYRASQKTFQSPRVLRFLFFALVDMGQYDEAVLALRAYLDLAEINLKVKSSDADEALTHEQRVRKDVESNYDITTVMVAGSQLYGKELNQPGEALSCAERALNNIQVYFHGEDVSELLFDAYKLRGIAYSLQAAQAHEPENRPSFYSKAIESFEKAIETAPMTFDGHYHLALQLAEMKEISRATEAVKQSLNLNSAHLPSWHLLALLLSSQKDYKRALDICTVGLKESEWDLVQTDGSSASHLDGEDYLALRITQSVLHDKVHGLEAALEPQEALFVLYTKVFAPEPSSIGESVFDIQNIRRRDQSDVEIGAISPPPVVGRPRAGSILSVRSKSGASDVGQGLGANNGSTLDIPKPNYASSITSIGSSGSKKKGKLIPPAAAAAAAAANAAANRSLQNLPPVVLRPTGKSVQRSARANKMLVTLWLLSASTFRRLDRMEEALKAIEEAERIDASNPDVWYQLGLLYAAQEDKETASVSYSKALALDPFHPACLVRVGRTYLEAGSLEMAESVLETTTRSQGWDSAEAWFYLGKVFEASERLTRAKECLWYALDLERSKPVRDFAEALPRYLA</sequence>
<dbReference type="SMART" id="SM00028">
    <property type="entry name" value="TPR"/>
    <property type="match status" value="8"/>
</dbReference>
<dbReference type="PROSITE" id="PS50005">
    <property type="entry name" value="TPR"/>
    <property type="match status" value="1"/>
</dbReference>
<dbReference type="EMBL" id="JAIFTL010000045">
    <property type="protein sequence ID" value="KAG9325228.1"/>
    <property type="molecule type" value="Genomic_DNA"/>
</dbReference>
<dbReference type="PANTHER" id="PTHR23083:SF464">
    <property type="entry name" value="TETRATRICOPEPTIDE REPEAT DOMAIN 7, ISOFORM A"/>
    <property type="match status" value="1"/>
</dbReference>
<dbReference type="InterPro" id="IPR019734">
    <property type="entry name" value="TPR_rpt"/>
</dbReference>
<evidence type="ECO:0000313" key="4">
    <source>
        <dbReference type="EMBL" id="KAG9325228.1"/>
    </source>
</evidence>
<proteinExistence type="inferred from homology"/>